<accession>A0A7Y6QAR5</accession>
<dbReference type="Proteomes" id="UP000520198">
    <property type="component" value="Unassembled WGS sequence"/>
</dbReference>
<name>A0A7Y6QAR5_9HYPH</name>
<dbReference type="PRINTS" id="PR00081">
    <property type="entry name" value="GDHRDH"/>
</dbReference>
<reference evidence="3 4" key="1">
    <citation type="submission" date="2020-06" db="EMBL/GenBank/DDBJ databases">
        <authorList>
            <person name="Grouzdev D.S."/>
        </authorList>
    </citation>
    <scope>NUCLEOTIDE SEQUENCE [LARGE SCALE GENOMIC DNA]</scope>
    <source>
        <strain evidence="3 4">HO-A22</strain>
    </source>
</reference>
<dbReference type="GO" id="GO:0016020">
    <property type="term" value="C:membrane"/>
    <property type="evidence" value="ECO:0007669"/>
    <property type="project" value="TreeGrafter"/>
</dbReference>
<comment type="caution">
    <text evidence="3">The sequence shown here is derived from an EMBL/GenBank/DDBJ whole genome shotgun (WGS) entry which is preliminary data.</text>
</comment>
<organism evidence="3 4">
    <name type="scientific">Ensifer oleiphilus</name>
    <dbReference type="NCBI Taxonomy" id="2742698"/>
    <lineage>
        <taxon>Bacteria</taxon>
        <taxon>Pseudomonadati</taxon>
        <taxon>Pseudomonadota</taxon>
        <taxon>Alphaproteobacteria</taxon>
        <taxon>Hyphomicrobiales</taxon>
        <taxon>Rhizobiaceae</taxon>
        <taxon>Sinorhizobium/Ensifer group</taxon>
        <taxon>Ensifer</taxon>
    </lineage>
</organism>
<dbReference type="EMBL" id="JABWDU010000008">
    <property type="protein sequence ID" value="NVD42184.1"/>
    <property type="molecule type" value="Genomic_DNA"/>
</dbReference>
<dbReference type="PANTHER" id="PTHR44196:SF1">
    <property type="entry name" value="DEHYDROGENASE_REDUCTASE SDR FAMILY MEMBER 7B"/>
    <property type="match status" value="1"/>
</dbReference>
<evidence type="ECO:0000313" key="3">
    <source>
        <dbReference type="EMBL" id="NVD42184.1"/>
    </source>
</evidence>
<keyword evidence="4" id="KW-1185">Reference proteome</keyword>
<evidence type="ECO:0000313" key="4">
    <source>
        <dbReference type="Proteomes" id="UP000520198"/>
    </source>
</evidence>
<sequence>MKLVVETMRRKTSGTAGIAWITGASSGIGRALAVELAREGWEVAVSARSKEDLLALEDAVPGQIFTFPLDVTNGAAVAKTFGLIEDRLGPVDLAVFSAGTYARDGVRDFHAARFSSIVNLNLLGTVHCLEVVMAQMLARGSGHIAVVASTAGLVGLPGAAAYGASKAALIAMCEALYPDLRKQGIDLSLINPGFVDTPLTKKNDFPMPFLVPADKAAAIIARGLKARRYEIIFPWQMAVAMKALRLMPARLRFAITRRMLRD</sequence>
<protein>
    <submittedName>
        <fullName evidence="3">SDR family NAD(P)-dependent oxidoreductase</fullName>
    </submittedName>
</protein>
<dbReference type="PANTHER" id="PTHR44196">
    <property type="entry name" value="DEHYDROGENASE/REDUCTASE SDR FAMILY MEMBER 7B"/>
    <property type="match status" value="1"/>
</dbReference>
<dbReference type="Gene3D" id="3.40.50.720">
    <property type="entry name" value="NAD(P)-binding Rossmann-like Domain"/>
    <property type="match status" value="1"/>
</dbReference>
<keyword evidence="2" id="KW-0560">Oxidoreductase</keyword>
<dbReference type="AlphaFoldDB" id="A0A7Y6QAR5"/>
<evidence type="ECO:0000256" key="1">
    <source>
        <dbReference type="ARBA" id="ARBA00006484"/>
    </source>
</evidence>
<dbReference type="GO" id="GO:0016491">
    <property type="term" value="F:oxidoreductase activity"/>
    <property type="evidence" value="ECO:0007669"/>
    <property type="project" value="UniProtKB-KW"/>
</dbReference>
<gene>
    <name evidence="3" type="ORF">HT585_25265</name>
</gene>
<evidence type="ECO:0000256" key="2">
    <source>
        <dbReference type="ARBA" id="ARBA00023002"/>
    </source>
</evidence>
<dbReference type="Pfam" id="PF00106">
    <property type="entry name" value="adh_short"/>
    <property type="match status" value="1"/>
</dbReference>
<comment type="similarity">
    <text evidence="1">Belongs to the short-chain dehydrogenases/reductases (SDR) family.</text>
</comment>
<proteinExistence type="inferred from homology"/>
<dbReference type="InterPro" id="IPR036291">
    <property type="entry name" value="NAD(P)-bd_dom_sf"/>
</dbReference>
<dbReference type="InterPro" id="IPR002347">
    <property type="entry name" value="SDR_fam"/>
</dbReference>
<dbReference type="SUPFAM" id="SSF51735">
    <property type="entry name" value="NAD(P)-binding Rossmann-fold domains"/>
    <property type="match status" value="1"/>
</dbReference>